<dbReference type="AlphaFoldDB" id="A0A2P2IZC6"/>
<proteinExistence type="predicted"/>
<accession>A0A2P2IZC6</accession>
<protein>
    <submittedName>
        <fullName evidence="1">Uncharacterized protein</fullName>
    </submittedName>
</protein>
<evidence type="ECO:0000313" key="1">
    <source>
        <dbReference type="EMBL" id="MBW86588.1"/>
    </source>
</evidence>
<name>A0A2P2IZC6_RHIMU</name>
<sequence>MPQYEQPQYFNQLPQILKPPKPISLQCIDIRFLSKWVCLFCAKNRFFHAHKPCSIGYLCVVQLLNSFIFYSEFQLR</sequence>
<dbReference type="EMBL" id="GGEC01006105">
    <property type="protein sequence ID" value="MBW86588.1"/>
    <property type="molecule type" value="Transcribed_RNA"/>
</dbReference>
<organism evidence="1">
    <name type="scientific">Rhizophora mucronata</name>
    <name type="common">Asiatic mangrove</name>
    <dbReference type="NCBI Taxonomy" id="61149"/>
    <lineage>
        <taxon>Eukaryota</taxon>
        <taxon>Viridiplantae</taxon>
        <taxon>Streptophyta</taxon>
        <taxon>Embryophyta</taxon>
        <taxon>Tracheophyta</taxon>
        <taxon>Spermatophyta</taxon>
        <taxon>Magnoliopsida</taxon>
        <taxon>eudicotyledons</taxon>
        <taxon>Gunneridae</taxon>
        <taxon>Pentapetalae</taxon>
        <taxon>rosids</taxon>
        <taxon>fabids</taxon>
        <taxon>Malpighiales</taxon>
        <taxon>Rhizophoraceae</taxon>
        <taxon>Rhizophora</taxon>
    </lineage>
</organism>
<reference evidence="1" key="1">
    <citation type="submission" date="2018-02" db="EMBL/GenBank/DDBJ databases">
        <title>Rhizophora mucronata_Transcriptome.</title>
        <authorList>
            <person name="Meera S.P."/>
            <person name="Sreeshan A."/>
            <person name="Augustine A."/>
        </authorList>
    </citation>
    <scope>NUCLEOTIDE SEQUENCE</scope>
    <source>
        <tissue evidence="1">Leaf</tissue>
    </source>
</reference>